<dbReference type="SFLD" id="SFLDG01067">
    <property type="entry name" value="SPASM/twitch_domain_containing"/>
    <property type="match status" value="1"/>
</dbReference>
<evidence type="ECO:0000256" key="3">
    <source>
        <dbReference type="ARBA" id="ARBA00022691"/>
    </source>
</evidence>
<dbReference type="SMART" id="SM00729">
    <property type="entry name" value="Elp3"/>
    <property type="match status" value="1"/>
</dbReference>
<protein>
    <recommendedName>
        <fullName evidence="8">Radical SAM core domain-containing protein</fullName>
    </recommendedName>
</protein>
<name>A0A814Y145_9BILA</name>
<keyword evidence="2" id="KW-0004">4Fe-4S</keyword>
<dbReference type="PANTHER" id="PTHR21339">
    <property type="entry name" value="RADICAL S-ADENOSYL METHIONINE DOMAIN-CONTAINING PROTEIN 2"/>
    <property type="match status" value="1"/>
</dbReference>
<dbReference type="Gene3D" id="3.20.20.70">
    <property type="entry name" value="Aldolase class I"/>
    <property type="match status" value="1"/>
</dbReference>
<dbReference type="Pfam" id="PF04055">
    <property type="entry name" value="Radical_SAM"/>
    <property type="match status" value="1"/>
</dbReference>
<dbReference type="NCBIfam" id="NF038283">
    <property type="entry name" value="viperin_w_prok"/>
    <property type="match status" value="1"/>
</dbReference>
<evidence type="ECO:0000256" key="2">
    <source>
        <dbReference type="ARBA" id="ARBA00022485"/>
    </source>
</evidence>
<dbReference type="GO" id="GO:0051607">
    <property type="term" value="P:defense response to virus"/>
    <property type="evidence" value="ECO:0007669"/>
    <property type="project" value="UniProtKB-KW"/>
</dbReference>
<evidence type="ECO:0000256" key="7">
    <source>
        <dbReference type="ARBA" id="ARBA00023118"/>
    </source>
</evidence>
<dbReference type="SFLD" id="SFLDG01088">
    <property type="entry name" value="antiviral_proteins"/>
    <property type="match status" value="1"/>
</dbReference>
<dbReference type="CDD" id="cd01335">
    <property type="entry name" value="Radical_SAM"/>
    <property type="match status" value="1"/>
</dbReference>
<dbReference type="GO" id="GO:0046872">
    <property type="term" value="F:metal ion binding"/>
    <property type="evidence" value="ECO:0007669"/>
    <property type="project" value="UniProtKB-KW"/>
</dbReference>
<dbReference type="EMBL" id="CAJOBC010009380">
    <property type="protein sequence ID" value="CAF3986451.1"/>
    <property type="molecule type" value="Genomic_DNA"/>
</dbReference>
<dbReference type="PROSITE" id="PS51918">
    <property type="entry name" value="RADICAL_SAM"/>
    <property type="match status" value="1"/>
</dbReference>
<dbReference type="Proteomes" id="UP000663829">
    <property type="component" value="Unassembled WGS sequence"/>
</dbReference>
<reference evidence="9" key="1">
    <citation type="submission" date="2021-02" db="EMBL/GenBank/DDBJ databases">
        <authorList>
            <person name="Nowell W R."/>
        </authorList>
    </citation>
    <scope>NUCLEOTIDE SEQUENCE</scope>
</reference>
<dbReference type="InterPro" id="IPR051196">
    <property type="entry name" value="RSAD2/Viperin_antiviral"/>
</dbReference>
<dbReference type="Proteomes" id="UP000681722">
    <property type="component" value="Unassembled WGS sequence"/>
</dbReference>
<evidence type="ECO:0000256" key="4">
    <source>
        <dbReference type="ARBA" id="ARBA00022723"/>
    </source>
</evidence>
<sequence length="368" mass="41834">MVKCQNIIPLSVNYHLTRACNYKCKFCFHMAITSDVLPLVQSKRGIQMLYDAGMKKINFSGGEPFCIQRGSFVGDLVKFSKELGLATSIVSNGSLITDAWFQSYSKYLDILAISCDSFDDECNRNAGRTNGADNRSQLYHIRRVRDLCYQYNVIFKINSVIHSLNYNENMREAIDELQPVRWKVFQCLLIEGESFGKDALRDAGPMVITDKQFEQFCATHRHLKCFVPESNSFMRNSYLILDERTRFLDCRYGRKDPSPSILDVGVEAALNRSGFDEKIGKGIQKWTDKQSKQTFLISPELILTESQSSNNEKTTVTVRMLPTENGLVNVWLRNAEAGGRIGSQLAGVQNTSDLYEKYFKDDQAMAIT</sequence>
<dbReference type="SFLD" id="SFLDS00029">
    <property type="entry name" value="Radical_SAM"/>
    <property type="match status" value="1"/>
</dbReference>
<keyword evidence="3" id="KW-0949">S-adenosyl-L-methionine</keyword>
<evidence type="ECO:0000259" key="8">
    <source>
        <dbReference type="PROSITE" id="PS51918"/>
    </source>
</evidence>
<feature type="domain" description="Radical SAM core" evidence="8">
    <location>
        <begin position="6"/>
        <end position="229"/>
    </location>
</feature>
<evidence type="ECO:0000256" key="1">
    <source>
        <dbReference type="ARBA" id="ARBA00001966"/>
    </source>
</evidence>
<dbReference type="InterPro" id="IPR013785">
    <property type="entry name" value="Aldolase_TIM"/>
</dbReference>
<keyword evidence="11" id="KW-1185">Reference proteome</keyword>
<dbReference type="GO" id="GO:0051539">
    <property type="term" value="F:4 iron, 4 sulfur cluster binding"/>
    <property type="evidence" value="ECO:0007669"/>
    <property type="project" value="UniProtKB-KW"/>
</dbReference>
<keyword evidence="5" id="KW-0408">Iron</keyword>
<dbReference type="InterPro" id="IPR007197">
    <property type="entry name" value="rSAM"/>
</dbReference>
<dbReference type="InterPro" id="IPR058240">
    <property type="entry name" value="rSAM_sf"/>
</dbReference>
<keyword evidence="4" id="KW-0479">Metal-binding</keyword>
<dbReference type="InterPro" id="IPR006638">
    <property type="entry name" value="Elp3/MiaA/NifB-like_rSAM"/>
</dbReference>
<evidence type="ECO:0000313" key="11">
    <source>
        <dbReference type="Proteomes" id="UP000663829"/>
    </source>
</evidence>
<dbReference type="PANTHER" id="PTHR21339:SF0">
    <property type="entry name" value="S-ADENOSYLMETHIONINE-DEPENDENT NUCLEOTIDE DEHYDRATASE RSAD2"/>
    <property type="match status" value="1"/>
</dbReference>
<gene>
    <name evidence="9" type="ORF">GPM918_LOCUS24795</name>
    <name evidence="10" type="ORF">SRO942_LOCUS24798</name>
</gene>
<evidence type="ECO:0000256" key="5">
    <source>
        <dbReference type="ARBA" id="ARBA00023004"/>
    </source>
</evidence>
<dbReference type="SUPFAM" id="SSF102114">
    <property type="entry name" value="Radical SAM enzymes"/>
    <property type="match status" value="1"/>
</dbReference>
<dbReference type="OrthoDB" id="549750at2759"/>
<evidence type="ECO:0000256" key="6">
    <source>
        <dbReference type="ARBA" id="ARBA00023014"/>
    </source>
</evidence>
<dbReference type="AlphaFoldDB" id="A0A814Y145"/>
<keyword evidence="6" id="KW-0411">Iron-sulfur</keyword>
<organism evidence="9 11">
    <name type="scientific">Didymodactylos carnosus</name>
    <dbReference type="NCBI Taxonomy" id="1234261"/>
    <lineage>
        <taxon>Eukaryota</taxon>
        <taxon>Metazoa</taxon>
        <taxon>Spiralia</taxon>
        <taxon>Gnathifera</taxon>
        <taxon>Rotifera</taxon>
        <taxon>Eurotatoria</taxon>
        <taxon>Bdelloidea</taxon>
        <taxon>Philodinida</taxon>
        <taxon>Philodinidae</taxon>
        <taxon>Didymodactylos</taxon>
    </lineage>
</organism>
<accession>A0A814Y145</accession>
<proteinExistence type="predicted"/>
<dbReference type="EMBL" id="CAJNOQ010009377">
    <property type="protein sequence ID" value="CAF1223186.1"/>
    <property type="molecule type" value="Genomic_DNA"/>
</dbReference>
<comment type="cofactor">
    <cofactor evidence="1">
        <name>[4Fe-4S] cluster</name>
        <dbReference type="ChEBI" id="CHEBI:49883"/>
    </cofactor>
</comment>
<comment type="caution">
    <text evidence="9">The sequence shown here is derived from an EMBL/GenBank/DDBJ whole genome shotgun (WGS) entry which is preliminary data.</text>
</comment>
<evidence type="ECO:0000313" key="9">
    <source>
        <dbReference type="EMBL" id="CAF1223186.1"/>
    </source>
</evidence>
<evidence type="ECO:0000313" key="10">
    <source>
        <dbReference type="EMBL" id="CAF3986451.1"/>
    </source>
</evidence>
<dbReference type="GO" id="GO:0003824">
    <property type="term" value="F:catalytic activity"/>
    <property type="evidence" value="ECO:0007669"/>
    <property type="project" value="InterPro"/>
</dbReference>
<keyword evidence="7" id="KW-0051">Antiviral defense</keyword>